<evidence type="ECO:0000313" key="1">
    <source>
        <dbReference type="EMBL" id="KAK2090613.1"/>
    </source>
</evidence>
<dbReference type="InterPro" id="IPR013780">
    <property type="entry name" value="Glyco_hydro_b"/>
</dbReference>
<protein>
    <submittedName>
        <fullName evidence="1">Uncharacterized protein</fullName>
    </submittedName>
</protein>
<name>A0ABQ9U0M4_SAGOE</name>
<dbReference type="EMBL" id="JASSZA010000017">
    <property type="protein sequence ID" value="KAK2090613.1"/>
    <property type="molecule type" value="Genomic_DNA"/>
</dbReference>
<reference evidence="1 2" key="1">
    <citation type="submission" date="2023-05" db="EMBL/GenBank/DDBJ databases">
        <title>B98-5 Cell Line De Novo Hybrid Assembly: An Optical Mapping Approach.</title>
        <authorList>
            <person name="Kananen K."/>
            <person name="Auerbach J.A."/>
            <person name="Kautto E."/>
            <person name="Blachly J.S."/>
        </authorList>
    </citation>
    <scope>NUCLEOTIDE SEQUENCE [LARGE SCALE GENOMIC DNA]</scope>
    <source>
        <strain evidence="1">B95-8</strain>
        <tissue evidence="1">Cell line</tissue>
    </source>
</reference>
<organism evidence="1 2">
    <name type="scientific">Saguinus oedipus</name>
    <name type="common">Cotton-top tamarin</name>
    <name type="synonym">Oedipomidas oedipus</name>
    <dbReference type="NCBI Taxonomy" id="9490"/>
    <lineage>
        <taxon>Eukaryota</taxon>
        <taxon>Metazoa</taxon>
        <taxon>Chordata</taxon>
        <taxon>Craniata</taxon>
        <taxon>Vertebrata</taxon>
        <taxon>Euteleostomi</taxon>
        <taxon>Mammalia</taxon>
        <taxon>Eutheria</taxon>
        <taxon>Euarchontoglires</taxon>
        <taxon>Primates</taxon>
        <taxon>Haplorrhini</taxon>
        <taxon>Platyrrhini</taxon>
        <taxon>Cebidae</taxon>
        <taxon>Callitrichinae</taxon>
        <taxon>Saguinus</taxon>
    </lineage>
</organism>
<dbReference type="Gene3D" id="2.60.40.1180">
    <property type="entry name" value="Golgi alpha-mannosidase II"/>
    <property type="match status" value="1"/>
</dbReference>
<proteinExistence type="predicted"/>
<keyword evidence="2" id="KW-1185">Reference proteome</keyword>
<sequence length="76" mass="8714">MVALLFDRFCMNNKPTCPWWSHPTMSRASSKHISQVSKLFAKLSRQNYMKLIVAADDNQMAQGFLFWDDGESIGKS</sequence>
<comment type="caution">
    <text evidence="1">The sequence shown here is derived from an EMBL/GenBank/DDBJ whole genome shotgun (WGS) entry which is preliminary data.</text>
</comment>
<dbReference type="Proteomes" id="UP001266305">
    <property type="component" value="Unassembled WGS sequence"/>
</dbReference>
<accession>A0ABQ9U0M4</accession>
<evidence type="ECO:0000313" key="2">
    <source>
        <dbReference type="Proteomes" id="UP001266305"/>
    </source>
</evidence>
<gene>
    <name evidence="1" type="ORF">P7K49_031870</name>
</gene>